<dbReference type="InterPro" id="IPR027417">
    <property type="entry name" value="P-loop_NTPase"/>
</dbReference>
<dbReference type="EMBL" id="FNQN01000009">
    <property type="protein sequence ID" value="SEA64776.1"/>
    <property type="molecule type" value="Genomic_DNA"/>
</dbReference>
<dbReference type="SMART" id="SM00382">
    <property type="entry name" value="AAA"/>
    <property type="match status" value="1"/>
</dbReference>
<keyword evidence="6" id="KW-1185">Reference proteome</keyword>
<reference evidence="5 6" key="1">
    <citation type="submission" date="2016-10" db="EMBL/GenBank/DDBJ databases">
        <authorList>
            <person name="de Groot N.N."/>
        </authorList>
    </citation>
    <scope>NUCLEOTIDE SEQUENCE [LARGE SCALE GENOMIC DNA]</scope>
    <source>
        <strain evidence="5 6">DSM 7343</strain>
    </source>
</reference>
<dbReference type="SUPFAM" id="SSF52540">
    <property type="entry name" value="P-loop containing nucleoside triphosphate hydrolases"/>
    <property type="match status" value="1"/>
</dbReference>
<dbReference type="InterPro" id="IPR003593">
    <property type="entry name" value="AAA+_ATPase"/>
</dbReference>
<dbReference type="OrthoDB" id="9805130at2"/>
<evidence type="ECO:0000256" key="2">
    <source>
        <dbReference type="ARBA" id="ARBA00022741"/>
    </source>
</evidence>
<dbReference type="STRING" id="37625.SAMN05660420_02702"/>
<evidence type="ECO:0000259" key="4">
    <source>
        <dbReference type="PROSITE" id="PS50893"/>
    </source>
</evidence>
<dbReference type="InterPro" id="IPR051782">
    <property type="entry name" value="ABC_Transporter_VariousFunc"/>
</dbReference>
<evidence type="ECO:0000313" key="6">
    <source>
        <dbReference type="Proteomes" id="UP000199409"/>
    </source>
</evidence>
<dbReference type="Proteomes" id="UP000199409">
    <property type="component" value="Unassembled WGS sequence"/>
</dbReference>
<dbReference type="InterPro" id="IPR003439">
    <property type="entry name" value="ABC_transporter-like_ATP-bd"/>
</dbReference>
<protein>
    <submittedName>
        <fullName evidence="5">ABC-2 type transport system ATP-binding protein</fullName>
    </submittedName>
</protein>
<dbReference type="PANTHER" id="PTHR42939:SF1">
    <property type="entry name" value="ABC TRANSPORTER ATP-BINDING PROTEIN ALBC-RELATED"/>
    <property type="match status" value="1"/>
</dbReference>
<evidence type="ECO:0000256" key="3">
    <source>
        <dbReference type="ARBA" id="ARBA00022840"/>
    </source>
</evidence>
<dbReference type="Pfam" id="PF00005">
    <property type="entry name" value="ABC_tran"/>
    <property type="match status" value="1"/>
</dbReference>
<sequence>MIQVSQLQKTYMSGVRRKPTNALVHVSLHVECGEIFGIIGPNGAGKSTLLKSLLSLVRPNSGTIKLNGFFPSDLRCRQSLGYLPENPCLYDNLSVNDHLIFIARTANLKNPLAQQRIPEVLAMVGLDHVRHKQIRTFSKGMVQRAALACALFTQPEILILDEPMSGLDPLGRKMVTDIIRAYNDQGNTVLFCSHVLTDVERICDRIAIMDRGQLALTITPQELLDITPDVRGESPLETLFVRTVGAGGQQ</sequence>
<evidence type="ECO:0000313" key="5">
    <source>
        <dbReference type="EMBL" id="SEA64776.1"/>
    </source>
</evidence>
<organism evidence="5 6">
    <name type="scientific">Desulfuromusa kysingii</name>
    <dbReference type="NCBI Taxonomy" id="37625"/>
    <lineage>
        <taxon>Bacteria</taxon>
        <taxon>Pseudomonadati</taxon>
        <taxon>Thermodesulfobacteriota</taxon>
        <taxon>Desulfuromonadia</taxon>
        <taxon>Desulfuromonadales</taxon>
        <taxon>Geopsychrobacteraceae</taxon>
        <taxon>Desulfuromusa</taxon>
    </lineage>
</organism>
<keyword evidence="3 5" id="KW-0067">ATP-binding</keyword>
<dbReference type="Gene3D" id="3.40.50.300">
    <property type="entry name" value="P-loop containing nucleotide triphosphate hydrolases"/>
    <property type="match status" value="1"/>
</dbReference>
<keyword evidence="2" id="KW-0547">Nucleotide-binding</keyword>
<accession>A0A1H4CX18</accession>
<dbReference type="RefSeq" id="WP_092349669.1">
    <property type="nucleotide sequence ID" value="NZ_FNQN01000009.1"/>
</dbReference>
<dbReference type="AlphaFoldDB" id="A0A1H4CX18"/>
<dbReference type="PROSITE" id="PS50893">
    <property type="entry name" value="ABC_TRANSPORTER_2"/>
    <property type="match status" value="1"/>
</dbReference>
<gene>
    <name evidence="5" type="ORF">SAMN05660420_02702</name>
</gene>
<name>A0A1H4CX18_9BACT</name>
<dbReference type="GO" id="GO:0016887">
    <property type="term" value="F:ATP hydrolysis activity"/>
    <property type="evidence" value="ECO:0007669"/>
    <property type="project" value="InterPro"/>
</dbReference>
<keyword evidence="1" id="KW-0813">Transport</keyword>
<evidence type="ECO:0000256" key="1">
    <source>
        <dbReference type="ARBA" id="ARBA00022448"/>
    </source>
</evidence>
<feature type="domain" description="ABC transporter" evidence="4">
    <location>
        <begin position="2"/>
        <end position="236"/>
    </location>
</feature>
<dbReference type="GO" id="GO:0005524">
    <property type="term" value="F:ATP binding"/>
    <property type="evidence" value="ECO:0007669"/>
    <property type="project" value="UniProtKB-KW"/>
</dbReference>
<dbReference type="PANTHER" id="PTHR42939">
    <property type="entry name" value="ABC TRANSPORTER ATP-BINDING PROTEIN ALBC-RELATED"/>
    <property type="match status" value="1"/>
</dbReference>
<proteinExistence type="predicted"/>